<organism evidence="3 4">
    <name type="scientific">Habropoda laboriosa</name>
    <dbReference type="NCBI Taxonomy" id="597456"/>
    <lineage>
        <taxon>Eukaryota</taxon>
        <taxon>Metazoa</taxon>
        <taxon>Ecdysozoa</taxon>
        <taxon>Arthropoda</taxon>
        <taxon>Hexapoda</taxon>
        <taxon>Insecta</taxon>
        <taxon>Pterygota</taxon>
        <taxon>Neoptera</taxon>
        <taxon>Endopterygota</taxon>
        <taxon>Hymenoptera</taxon>
        <taxon>Apocrita</taxon>
        <taxon>Aculeata</taxon>
        <taxon>Apoidea</taxon>
        <taxon>Anthophila</taxon>
        <taxon>Apidae</taxon>
        <taxon>Habropoda</taxon>
    </lineage>
</organism>
<gene>
    <name evidence="3" type="ORF">WH47_10622</name>
</gene>
<feature type="chain" id="PRO_5005574749" evidence="2">
    <location>
        <begin position="29"/>
        <end position="388"/>
    </location>
</feature>
<proteinExistence type="predicted"/>
<dbReference type="OrthoDB" id="7554116at2759"/>
<feature type="signal peptide" evidence="2">
    <location>
        <begin position="1"/>
        <end position="28"/>
    </location>
</feature>
<feature type="compositionally biased region" description="Polar residues" evidence="1">
    <location>
        <begin position="330"/>
        <end position="352"/>
    </location>
</feature>
<evidence type="ECO:0000256" key="1">
    <source>
        <dbReference type="SAM" id="MobiDB-lite"/>
    </source>
</evidence>
<evidence type="ECO:0000313" key="3">
    <source>
        <dbReference type="EMBL" id="KOC59476.1"/>
    </source>
</evidence>
<dbReference type="EMBL" id="KQ414915">
    <property type="protein sequence ID" value="KOC59476.1"/>
    <property type="molecule type" value="Genomic_DNA"/>
</dbReference>
<feature type="compositionally biased region" description="Basic and acidic residues" evidence="1">
    <location>
        <begin position="370"/>
        <end position="388"/>
    </location>
</feature>
<keyword evidence="4" id="KW-1185">Reference proteome</keyword>
<dbReference type="AlphaFoldDB" id="A0A0L7QLU3"/>
<keyword evidence="2" id="KW-0732">Signal</keyword>
<evidence type="ECO:0000313" key="4">
    <source>
        <dbReference type="Proteomes" id="UP000053825"/>
    </source>
</evidence>
<reference evidence="3 4" key="1">
    <citation type="submission" date="2015-07" db="EMBL/GenBank/DDBJ databases">
        <title>The genome of Habropoda laboriosa.</title>
        <authorList>
            <person name="Pan H."/>
            <person name="Kapheim K."/>
        </authorList>
    </citation>
    <scope>NUCLEOTIDE SEQUENCE [LARGE SCALE GENOMIC DNA]</scope>
    <source>
        <strain evidence="3">0110345459</strain>
    </source>
</reference>
<sequence>MERYQLIFFIFILYYTGIFKCSVSCAKSDELQTLISTKSNHPDVHNDYQDSNYKIHFRKELKEDNFNINFKGLTEQYRTSRGVAGSRRHLRVGDAHQVANYFLTGGPLKGHAHFRRETNCDSNNDENNVVGMNNPVSEDNTYPSENEQNSMTNLSDSIVGASHIPALYSPFGAAPLVQAPNLYTPLINSVLHPALNTLNTMPHLPLGNDLISSVLHPNLHPHIQALHDIPRALLKTATLPIHSLINARSELRNMLRPQGSLLGNTNRALQRTKLKKNSKNKLMPTNEQYSPISGSPLTNYNNNIHPYSLTHYLQPTGYIVQYIPHSKQTRPLSQIVGSPHQQSSDLTNNTDNNLKEEENVTDSINNENEGTTKNEQSTEKNQAENDSE</sequence>
<protein>
    <submittedName>
        <fullName evidence="3">Uncharacterized protein</fullName>
    </submittedName>
</protein>
<name>A0A0L7QLU3_9HYME</name>
<feature type="region of interest" description="Disordered" evidence="1">
    <location>
        <begin position="330"/>
        <end position="388"/>
    </location>
</feature>
<dbReference type="Proteomes" id="UP000053825">
    <property type="component" value="Unassembled WGS sequence"/>
</dbReference>
<accession>A0A0L7QLU3</accession>
<evidence type="ECO:0000256" key="2">
    <source>
        <dbReference type="SAM" id="SignalP"/>
    </source>
</evidence>